<comment type="caution">
    <text evidence="2">The sequence shown here is derived from an EMBL/GenBank/DDBJ whole genome shotgun (WGS) entry which is preliminary data.</text>
</comment>
<keyword evidence="3" id="KW-1185">Reference proteome</keyword>
<dbReference type="RefSeq" id="WP_345883216.1">
    <property type="nucleotide sequence ID" value="NZ_JBDFRB010000002.1"/>
</dbReference>
<name>A0ABU9WWZ3_9MICC</name>
<evidence type="ECO:0000313" key="2">
    <source>
        <dbReference type="EMBL" id="MEN2743703.1"/>
    </source>
</evidence>
<sequence>MDLNLNPDARQRIDALASHTPSPVQLLTAADLLAAGMDRAAIRRLVDAKELSRHERGIYAPNLSGTPDPMVVRICAHSAAAAGASHVYSHTSAALLWGLSVWRARPVVHVAHASRAGEAGAHGDVVRHNQTIPDRDIRIRNGMRVTSLERTVIDCARILPFELAVIIADSGLAHGAEPEELRRLVVEGKGTRGIRRVREVLAGADGRAESPAETRLRLLLAEWNLPEPELQLWIATEGGRERVDFAWTARRLVIEVHGFAKYFDHGLPDAKVAAQQAREARLVAAGWRVLNIYWPELDDPEALRAKVRSFLTRPQALGSVA</sequence>
<dbReference type="Pfam" id="PF13338">
    <property type="entry name" value="AbiEi_4"/>
    <property type="match status" value="1"/>
</dbReference>
<evidence type="ECO:0000313" key="3">
    <source>
        <dbReference type="Proteomes" id="UP001422074"/>
    </source>
</evidence>
<accession>A0ABU9WWZ3</accession>
<feature type="domain" description="AbiEi antitoxin N-terminal" evidence="1">
    <location>
        <begin position="26"/>
        <end position="61"/>
    </location>
</feature>
<dbReference type="InterPro" id="IPR011335">
    <property type="entry name" value="Restrct_endonuc-II-like"/>
</dbReference>
<dbReference type="SUPFAM" id="SSF52980">
    <property type="entry name" value="Restriction endonuclease-like"/>
    <property type="match status" value="1"/>
</dbReference>
<reference evidence="2 3" key="1">
    <citation type="submission" date="2024-05" db="EMBL/GenBank/DDBJ databases">
        <title>Sinomonas sp. nov., isolated from a waste landfill.</title>
        <authorList>
            <person name="Zhao Y."/>
        </authorList>
    </citation>
    <scope>NUCLEOTIDE SEQUENCE [LARGE SCALE GENOMIC DNA]</scope>
    <source>
        <strain evidence="2 3">CCTCC AB2014300</strain>
    </source>
</reference>
<proteinExistence type="predicted"/>
<dbReference type="Proteomes" id="UP001422074">
    <property type="component" value="Unassembled WGS sequence"/>
</dbReference>
<dbReference type="EMBL" id="JBDFRB010000002">
    <property type="protein sequence ID" value="MEN2743703.1"/>
    <property type="molecule type" value="Genomic_DNA"/>
</dbReference>
<dbReference type="InterPro" id="IPR025159">
    <property type="entry name" value="AbiEi_N"/>
</dbReference>
<evidence type="ECO:0000259" key="1">
    <source>
        <dbReference type="Pfam" id="PF13338"/>
    </source>
</evidence>
<gene>
    <name evidence="2" type="ORF">ABCQ75_04000</name>
</gene>
<protein>
    <submittedName>
        <fullName evidence="2">Type IV toxin-antitoxin system AbiEi family antitoxin domain-containing protein</fullName>
    </submittedName>
</protein>
<organism evidence="2 3">
    <name type="scientific">Sinomonas halotolerans</name>
    <dbReference type="NCBI Taxonomy" id="1644133"/>
    <lineage>
        <taxon>Bacteria</taxon>
        <taxon>Bacillati</taxon>
        <taxon>Actinomycetota</taxon>
        <taxon>Actinomycetes</taxon>
        <taxon>Micrococcales</taxon>
        <taxon>Micrococcaceae</taxon>
        <taxon>Sinomonas</taxon>
    </lineage>
</organism>